<dbReference type="Pfam" id="PF13450">
    <property type="entry name" value="NAD_binding_8"/>
    <property type="match status" value="1"/>
</dbReference>
<protein>
    <recommendedName>
        <fullName evidence="4">FAD-binding protein</fullName>
    </recommendedName>
</protein>
<dbReference type="InterPro" id="IPR036188">
    <property type="entry name" value="FAD/NAD-bd_sf"/>
</dbReference>
<dbReference type="EMBL" id="RFFG01000030">
    <property type="protein sequence ID" value="RMI42826.1"/>
    <property type="molecule type" value="Genomic_DNA"/>
</dbReference>
<accession>A0A3M2M021</accession>
<dbReference type="GO" id="GO:0050660">
    <property type="term" value="F:flavin adenine dinucleotide binding"/>
    <property type="evidence" value="ECO:0007669"/>
    <property type="project" value="TreeGrafter"/>
</dbReference>
<comment type="caution">
    <text evidence="2">The sequence shown here is derived from an EMBL/GenBank/DDBJ whole genome shotgun (WGS) entry which is preliminary data.</text>
</comment>
<dbReference type="RefSeq" id="WP_122195648.1">
    <property type="nucleotide sequence ID" value="NZ_JBHSKC010000019.1"/>
</dbReference>
<sequence length="469" mass="52221">MPASRRNGRDTSGDDTGGGDAVEFLILGSGMAGLGAGVAARRHGRDSLILEAGDEPGGLCRSVEVLGCEFDYGPKIVIEQDAENCKDLLGFLEDNHEAYPMAESAYLSEYGLVGFPLQRHLVDLPEAERDRIIADLEAQRATPRRVESYADWLVNGYGRYFCEKVLFPYEEKKWQIPLADMDYQWALSRPVRVDMDEVYAGARTKLPPNRTYYYPREGSISTLTRRLVEHSGPIEVGREVTEVDPVGKYVVAGGRRYHYEHLISSIPLDRMVRITAGMEDAADPRGLLDWLGIRVFNLVFDGDRDLDGTAIYFPEREFVFRRVSVVGNLCPALDRPGRTPISVEISLDPSGGAPPADEQLDRVLRDLRKVPQFAALGDLLGHRVLEIEHAYPMQRNHMRAHVDDLHARFARFGIRACGRGGRFDYCNSDVAFEQGKRAVHDALAQARAHAQAPDPAPAFDPATPSARNQ</sequence>
<gene>
    <name evidence="2" type="ORF">EBO15_18500</name>
</gene>
<evidence type="ECO:0000313" key="2">
    <source>
        <dbReference type="EMBL" id="RMI42826.1"/>
    </source>
</evidence>
<dbReference type="GO" id="GO:0008767">
    <property type="term" value="F:UDP-galactopyranose mutase activity"/>
    <property type="evidence" value="ECO:0007669"/>
    <property type="project" value="TreeGrafter"/>
</dbReference>
<evidence type="ECO:0000256" key="1">
    <source>
        <dbReference type="SAM" id="MobiDB-lite"/>
    </source>
</evidence>
<reference evidence="2 3" key="1">
    <citation type="submission" date="2018-10" db="EMBL/GenBank/DDBJ databases">
        <title>Isolation from soil.</title>
        <authorList>
            <person name="Hu J."/>
        </authorList>
    </citation>
    <scope>NUCLEOTIDE SEQUENCE [LARGE SCALE GENOMIC DNA]</scope>
    <source>
        <strain evidence="2 3">NEAU-Ht49</strain>
    </source>
</reference>
<feature type="region of interest" description="Disordered" evidence="1">
    <location>
        <begin position="445"/>
        <end position="469"/>
    </location>
</feature>
<dbReference type="PANTHER" id="PTHR21197:SF0">
    <property type="entry name" value="UDP-GALACTOPYRANOSE MUTASE"/>
    <property type="match status" value="1"/>
</dbReference>
<dbReference type="SUPFAM" id="SSF51971">
    <property type="entry name" value="Nucleotide-binding domain"/>
    <property type="match status" value="1"/>
</dbReference>
<organism evidence="2 3">
    <name type="scientific">Actinomadura harenae</name>
    <dbReference type="NCBI Taxonomy" id="2483351"/>
    <lineage>
        <taxon>Bacteria</taxon>
        <taxon>Bacillati</taxon>
        <taxon>Actinomycetota</taxon>
        <taxon>Actinomycetes</taxon>
        <taxon>Streptosporangiales</taxon>
        <taxon>Thermomonosporaceae</taxon>
        <taxon>Actinomadura</taxon>
    </lineage>
</organism>
<name>A0A3M2M021_9ACTN</name>
<dbReference type="GO" id="GO:0005829">
    <property type="term" value="C:cytosol"/>
    <property type="evidence" value="ECO:0007669"/>
    <property type="project" value="TreeGrafter"/>
</dbReference>
<dbReference type="PANTHER" id="PTHR21197">
    <property type="entry name" value="UDP-GALACTOPYRANOSE MUTASE"/>
    <property type="match status" value="1"/>
</dbReference>
<keyword evidence="3" id="KW-1185">Reference proteome</keyword>
<dbReference type="AlphaFoldDB" id="A0A3M2M021"/>
<evidence type="ECO:0000313" key="3">
    <source>
        <dbReference type="Proteomes" id="UP000282674"/>
    </source>
</evidence>
<dbReference type="OrthoDB" id="178899at2"/>
<proteinExistence type="predicted"/>
<dbReference type="Proteomes" id="UP000282674">
    <property type="component" value="Unassembled WGS sequence"/>
</dbReference>
<dbReference type="Gene3D" id="3.50.50.60">
    <property type="entry name" value="FAD/NAD(P)-binding domain"/>
    <property type="match status" value="1"/>
</dbReference>
<evidence type="ECO:0008006" key="4">
    <source>
        <dbReference type="Google" id="ProtNLM"/>
    </source>
</evidence>